<evidence type="ECO:0000313" key="3">
    <source>
        <dbReference type="EMBL" id="SOZ34984.1"/>
    </source>
</evidence>
<dbReference type="Pfam" id="PF03435">
    <property type="entry name" value="Sacchrp_dh_NADP"/>
    <property type="match status" value="1"/>
</dbReference>
<feature type="domain" description="Saccharopine dehydrogenase NADP binding" evidence="1">
    <location>
        <begin position="19"/>
        <end position="157"/>
    </location>
</feature>
<evidence type="ECO:0000259" key="2">
    <source>
        <dbReference type="Pfam" id="PF16653"/>
    </source>
</evidence>
<dbReference type="EMBL" id="LT984806">
    <property type="protein sequence ID" value="SPD46927.1"/>
    <property type="molecule type" value="Genomic_DNA"/>
</dbReference>
<dbReference type="Gene3D" id="3.40.50.720">
    <property type="entry name" value="NAD(P)-binding Rossmann-like Domain"/>
    <property type="match status" value="1"/>
</dbReference>
<dbReference type="GO" id="GO:0047296">
    <property type="term" value="F:homospermidine synthase activity"/>
    <property type="evidence" value="ECO:0007669"/>
    <property type="project" value="UniProtKB-EC"/>
</dbReference>
<evidence type="ECO:0000313" key="4">
    <source>
        <dbReference type="EMBL" id="SPD46927.1"/>
    </source>
</evidence>
<organism evidence="4 5">
    <name type="scientific">Cupriavidus neocaledonicus</name>
    <dbReference type="NCBI Taxonomy" id="1040979"/>
    <lineage>
        <taxon>Bacteria</taxon>
        <taxon>Pseudomonadati</taxon>
        <taxon>Pseudomonadota</taxon>
        <taxon>Betaproteobacteria</taxon>
        <taxon>Burkholderiales</taxon>
        <taxon>Burkholderiaceae</taxon>
        <taxon>Cupriavidus</taxon>
    </lineage>
</organism>
<dbReference type="Pfam" id="PF16653">
    <property type="entry name" value="Sacchrp_dh_C"/>
    <property type="match status" value="1"/>
</dbReference>
<dbReference type="InterPro" id="IPR032095">
    <property type="entry name" value="Sacchrp_dh-like_C"/>
</dbReference>
<evidence type="ECO:0000313" key="6">
    <source>
        <dbReference type="Proteomes" id="UP000256710"/>
    </source>
</evidence>
<feature type="domain" description="Saccharopine dehydrogenase-like C-terminal" evidence="2">
    <location>
        <begin position="161"/>
        <end position="443"/>
    </location>
</feature>
<protein>
    <submittedName>
        <fullName evidence="3 4">Homospermidine synthase</fullName>
        <ecNumber evidence="3 4">2.5.1.44</ecNumber>
    </submittedName>
</protein>
<dbReference type="RefSeq" id="WP_018005640.1">
    <property type="nucleotide sequence ID" value="NZ_AQUR01000091.1"/>
</dbReference>
<accession>A0A375H9M1</accession>
<dbReference type="InterPro" id="IPR023181">
    <property type="entry name" value="Homospermid_syn-like_C"/>
</dbReference>
<dbReference type="EMBL" id="OFTC01000008">
    <property type="protein sequence ID" value="SOZ34984.1"/>
    <property type="molecule type" value="Genomic_DNA"/>
</dbReference>
<proteinExistence type="predicted"/>
<dbReference type="AlphaFoldDB" id="A0A375H9M1"/>
<dbReference type="Gene3D" id="3.30.360.30">
    <property type="entry name" value="homospermidine synthase like"/>
    <property type="match status" value="1"/>
</dbReference>
<sequence length="475" mass="52021">MGAPATTFKKFGGLGGRMLIVGFGSIARSVLPVLLRHLDITPAQITVICPAGNDTSVAQGYGIRVVTKALTEENHKQVLQELVGAGDFLLNLSVNVSSEALVRYCWEHGALYLDTSIEPWTGGATDPAAPLSRRSNYALREGVLAFRLDKRDGPTAILTQGANPGLVSALVKQALVNIAADNDVDHERPASFEDWAALARQLDIRAIHIAEQDTQVGDRRKVANEFINTWSVDAFIEEGMQPAELGWGTHERHWPADARRHGFGSDAAVYLTRPGFGTRVRSWTPLGGPYHGFLITHGESISIADHLTLRDSGEVVYRPTVHYAYRPCDDALLSIDELMGNGGRKQDHQRILRDDIVAGMDELGVLLMGNARGAYWYGSRLTTEQARQLVEHNTATSLQVVAGILGGMVWALEHPRAGVVEPDDLDYEAVLRVARPYLGELVGVYGEWTPLAQHSQLYPEAGDEDPWQFVNVRVP</sequence>
<dbReference type="EC" id="2.5.1.44" evidence="3 4"/>
<reference evidence="5 6" key="1">
    <citation type="submission" date="2018-01" db="EMBL/GenBank/DDBJ databases">
        <authorList>
            <person name="Clerissi C."/>
        </authorList>
    </citation>
    <scope>NUCLEOTIDE SEQUENCE [LARGE SCALE GENOMIC DNA]</scope>
    <source>
        <strain evidence="3">Cupriavidus taiwanensis STM 6082</strain>
        <strain evidence="4">Cupriavidus taiwanensis STM 6160</strain>
    </source>
</reference>
<dbReference type="InterPro" id="IPR005097">
    <property type="entry name" value="Sacchrp_dh_NADP-bd"/>
</dbReference>
<keyword evidence="4" id="KW-0808">Transferase</keyword>
<evidence type="ECO:0000313" key="5">
    <source>
        <dbReference type="Proteomes" id="UP000255168"/>
    </source>
</evidence>
<dbReference type="Proteomes" id="UP000255168">
    <property type="component" value="Chromosome I"/>
</dbReference>
<keyword evidence="6" id="KW-1185">Reference proteome</keyword>
<gene>
    <name evidence="4" type="primary">hss</name>
    <name evidence="3" type="ORF">CBM2605_A160023</name>
    <name evidence="4" type="ORF">CBM2607_11867</name>
</gene>
<dbReference type="Proteomes" id="UP000256710">
    <property type="component" value="Unassembled WGS sequence"/>
</dbReference>
<name>A0A375H9M1_9BURK</name>
<evidence type="ECO:0000259" key="1">
    <source>
        <dbReference type="Pfam" id="PF03435"/>
    </source>
</evidence>